<dbReference type="AlphaFoldDB" id="A0A656Z4G0"/>
<feature type="non-terminal residue" evidence="1">
    <location>
        <position position="1"/>
    </location>
</feature>
<proteinExistence type="predicted"/>
<reference evidence="1" key="1">
    <citation type="submission" date="2016-02" db="EMBL/GenBank/DDBJ databases">
        <title>Genomic sequences of Ochrobactrum anthropi.</title>
        <authorList>
            <person name="Chudasama K.S."/>
            <person name="Thaker V.S."/>
        </authorList>
    </citation>
    <scope>NUCLEOTIDE SEQUENCE [LARGE SCALE GENOMIC DNA]</scope>
    <source>
        <strain evidence="1">SUBG007</strain>
    </source>
</reference>
<accession>A0A656Z4G0</accession>
<sequence>LVFSAPLKGHFKAASPYSAFLATGGSFSAAIVAIGNRPALFHHPLVEIRIAQIATSEISTIFIKAFFFTPNRGFADSDFQRIAGISTAGIVTAFDPTGLLHLRCVDTEKADMYLI</sequence>
<evidence type="ECO:0000313" key="1">
    <source>
        <dbReference type="EMBL" id="KYB45352.1"/>
    </source>
</evidence>
<protein>
    <submittedName>
        <fullName evidence="1">Uncharacterized protein</fullName>
    </submittedName>
</protein>
<comment type="caution">
    <text evidence="1">The sequence shown here is derived from an EMBL/GenBank/DDBJ whole genome shotgun (WGS) entry which is preliminary data.</text>
</comment>
<name>A0A656Z4G0_BRUAN</name>
<gene>
    <name evidence="1" type="ORF">AB664_01075</name>
</gene>
<organism evidence="1">
    <name type="scientific">Brucella anthropi</name>
    <name type="common">Ochrobactrum anthropi</name>
    <dbReference type="NCBI Taxonomy" id="529"/>
    <lineage>
        <taxon>Bacteria</taxon>
        <taxon>Pseudomonadati</taxon>
        <taxon>Pseudomonadota</taxon>
        <taxon>Alphaproteobacteria</taxon>
        <taxon>Hyphomicrobiales</taxon>
        <taxon>Brucellaceae</taxon>
        <taxon>Brucella/Ochrobactrum group</taxon>
        <taxon>Brucella</taxon>
    </lineage>
</organism>
<dbReference type="EMBL" id="LUAY01005352">
    <property type="protein sequence ID" value="KYB45352.1"/>
    <property type="molecule type" value="Genomic_DNA"/>
</dbReference>